<dbReference type="AlphaFoldDB" id="I8UAH7"/>
<evidence type="ECO:0000259" key="6">
    <source>
        <dbReference type="PROSITE" id="PS51935"/>
    </source>
</evidence>
<keyword evidence="3" id="KW-0378">Hydrolase</keyword>
<accession>I8UAH7</accession>
<feature type="chain" id="PRO_5003714878" evidence="5">
    <location>
        <begin position="26"/>
        <end position="158"/>
    </location>
</feature>
<dbReference type="PANTHER" id="PTHR47053">
    <property type="entry name" value="MUREIN DD-ENDOPEPTIDASE MEPH-RELATED"/>
    <property type="match status" value="1"/>
</dbReference>
<dbReference type="RefSeq" id="WP_007203734.1">
    <property type="nucleotide sequence ID" value="NZ_AKKV01000043.1"/>
</dbReference>
<dbReference type="InterPro" id="IPR051202">
    <property type="entry name" value="Peptidase_C40"/>
</dbReference>
<keyword evidence="2" id="KW-0645">Protease</keyword>
<evidence type="ECO:0000313" key="7">
    <source>
        <dbReference type="EMBL" id="EIT83813.1"/>
    </source>
</evidence>
<dbReference type="GO" id="GO:0006508">
    <property type="term" value="P:proteolysis"/>
    <property type="evidence" value="ECO:0007669"/>
    <property type="project" value="UniProtKB-KW"/>
</dbReference>
<proteinExistence type="inferred from homology"/>
<dbReference type="InterPro" id="IPR038765">
    <property type="entry name" value="Papain-like_cys_pep_sf"/>
</dbReference>
<feature type="domain" description="NlpC/P60" evidence="6">
    <location>
        <begin position="35"/>
        <end position="157"/>
    </location>
</feature>
<evidence type="ECO:0000256" key="5">
    <source>
        <dbReference type="SAM" id="SignalP"/>
    </source>
</evidence>
<comment type="similarity">
    <text evidence="1">Belongs to the peptidase C40 family.</text>
</comment>
<gene>
    <name evidence="7" type="ORF">A374_18334</name>
</gene>
<dbReference type="Pfam" id="PF00877">
    <property type="entry name" value="NLPC_P60"/>
    <property type="match status" value="1"/>
</dbReference>
<evidence type="ECO:0000256" key="4">
    <source>
        <dbReference type="ARBA" id="ARBA00022807"/>
    </source>
</evidence>
<evidence type="ECO:0000256" key="3">
    <source>
        <dbReference type="ARBA" id="ARBA00022801"/>
    </source>
</evidence>
<dbReference type="Gene3D" id="3.90.1720.10">
    <property type="entry name" value="endopeptidase domain like (from Nostoc punctiforme)"/>
    <property type="match status" value="1"/>
</dbReference>
<dbReference type="PROSITE" id="PS51935">
    <property type="entry name" value="NLPC_P60"/>
    <property type="match status" value="1"/>
</dbReference>
<dbReference type="SUPFAM" id="SSF54001">
    <property type="entry name" value="Cysteine proteinases"/>
    <property type="match status" value="1"/>
</dbReference>
<dbReference type="eggNOG" id="COG0791">
    <property type="taxonomic scope" value="Bacteria"/>
</dbReference>
<dbReference type="OrthoDB" id="9813368at2"/>
<dbReference type="EMBL" id="AKKV01000043">
    <property type="protein sequence ID" value="EIT83813.1"/>
    <property type="molecule type" value="Genomic_DNA"/>
</dbReference>
<dbReference type="PANTHER" id="PTHR47053:SF1">
    <property type="entry name" value="MUREIN DD-ENDOPEPTIDASE MEPH-RELATED"/>
    <property type="match status" value="1"/>
</dbReference>
<evidence type="ECO:0000313" key="8">
    <source>
        <dbReference type="Proteomes" id="UP000004080"/>
    </source>
</evidence>
<sequence>MKKVIVASIVSLSLLSGAFAPSALAAKNTPSYTTEKGADKALAVAMSNIGKKYQHGGMSPTGFDASGLLAFAYKKGAKLTIPRTIAKQYKTGKVVVDKHMKKGDMVFFDLEGKKKPTFVGLYAGKGKVIAATMKGVRTFTIKAGYWKDKVLTVKRLAK</sequence>
<feature type="signal peptide" evidence="5">
    <location>
        <begin position="1"/>
        <end position="25"/>
    </location>
</feature>
<dbReference type="GO" id="GO:0008234">
    <property type="term" value="F:cysteine-type peptidase activity"/>
    <property type="evidence" value="ECO:0007669"/>
    <property type="project" value="UniProtKB-KW"/>
</dbReference>
<organism evidence="7 8">
    <name type="scientific">Fictibacillus macauensis ZFHKF-1</name>
    <dbReference type="NCBI Taxonomy" id="1196324"/>
    <lineage>
        <taxon>Bacteria</taxon>
        <taxon>Bacillati</taxon>
        <taxon>Bacillota</taxon>
        <taxon>Bacilli</taxon>
        <taxon>Bacillales</taxon>
        <taxon>Fictibacillaceae</taxon>
        <taxon>Fictibacillus</taxon>
    </lineage>
</organism>
<dbReference type="PATRIC" id="fig|1196324.3.peg.3737"/>
<dbReference type="Proteomes" id="UP000004080">
    <property type="component" value="Unassembled WGS sequence"/>
</dbReference>
<name>I8UAH7_9BACL</name>
<evidence type="ECO:0000256" key="1">
    <source>
        <dbReference type="ARBA" id="ARBA00007074"/>
    </source>
</evidence>
<evidence type="ECO:0000256" key="2">
    <source>
        <dbReference type="ARBA" id="ARBA00022670"/>
    </source>
</evidence>
<protein>
    <submittedName>
        <fullName evidence="7">NLP/P60 protein</fullName>
    </submittedName>
</protein>
<reference evidence="7 8" key="1">
    <citation type="journal article" date="2012" name="J. Bacteriol.">
        <title>Genome of Bacillus macauensis ZFHKF-1, a Long-Chain-Forming Bacterium.</title>
        <authorList>
            <person name="Cai L."/>
            <person name="Zhang T."/>
        </authorList>
    </citation>
    <scope>NUCLEOTIDE SEQUENCE [LARGE SCALE GENOMIC DNA]</scope>
    <source>
        <strain evidence="7 8">ZFHKF-1</strain>
    </source>
</reference>
<comment type="caution">
    <text evidence="7">The sequence shown here is derived from an EMBL/GenBank/DDBJ whole genome shotgun (WGS) entry which is preliminary data.</text>
</comment>
<dbReference type="STRING" id="1196324.A374_18334"/>
<keyword evidence="8" id="KW-1185">Reference proteome</keyword>
<dbReference type="MEROPS" id="C40.013"/>
<dbReference type="InterPro" id="IPR000064">
    <property type="entry name" value="NLP_P60_dom"/>
</dbReference>
<keyword evidence="5" id="KW-0732">Signal</keyword>
<keyword evidence="4" id="KW-0788">Thiol protease</keyword>